<gene>
    <name evidence="2" type="ORF">NG42_05130</name>
    <name evidence="3" type="ORF">NG43_04375</name>
</gene>
<organism evidence="2 5">
    <name type="scientific">Winslowiella iniecta</name>
    <dbReference type="NCBI Taxonomy" id="1560201"/>
    <lineage>
        <taxon>Bacteria</taxon>
        <taxon>Pseudomonadati</taxon>
        <taxon>Pseudomonadota</taxon>
        <taxon>Gammaproteobacteria</taxon>
        <taxon>Enterobacterales</taxon>
        <taxon>Erwiniaceae</taxon>
        <taxon>Winslowiella</taxon>
    </lineage>
</organism>
<dbReference type="AlphaFoldDB" id="A0A0L7T8A9"/>
<evidence type="ECO:0000313" key="3">
    <source>
        <dbReference type="EMBL" id="KOC94427.1"/>
    </source>
</evidence>
<feature type="transmembrane region" description="Helical" evidence="1">
    <location>
        <begin position="31"/>
        <end position="50"/>
    </location>
</feature>
<evidence type="ECO:0000313" key="4">
    <source>
        <dbReference type="Proteomes" id="UP000036851"/>
    </source>
</evidence>
<keyword evidence="1" id="KW-1133">Transmembrane helix</keyword>
<dbReference type="EMBL" id="JRXF01000005">
    <property type="protein sequence ID" value="KOC94427.1"/>
    <property type="molecule type" value="Genomic_DNA"/>
</dbReference>
<accession>A0A0L7T8A9</accession>
<dbReference type="Proteomes" id="UP000036851">
    <property type="component" value="Unassembled WGS sequence"/>
</dbReference>
<dbReference type="Proteomes" id="UP000037088">
    <property type="component" value="Unassembled WGS sequence"/>
</dbReference>
<dbReference type="EMBL" id="JRXE01000005">
    <property type="protein sequence ID" value="KOC91622.1"/>
    <property type="molecule type" value="Genomic_DNA"/>
</dbReference>
<keyword evidence="1" id="KW-0812">Transmembrane</keyword>
<evidence type="ECO:0000313" key="2">
    <source>
        <dbReference type="EMBL" id="KOC91622.1"/>
    </source>
</evidence>
<reference evidence="4 5" key="1">
    <citation type="journal article" date="2015" name="Int. J. Syst. Evol. Microbiol.">
        <title>Erwinia iniecta sp. nov., isolated from Russian wheat aphids (Diuraphis noxia).</title>
        <authorList>
            <person name="Campillo T."/>
            <person name="Luna E."/>
            <person name="Portier P."/>
            <person name="Fischer-Le Saux M."/>
            <person name="Lapitan N."/>
            <person name="Tisserat N.A."/>
            <person name="Leach J.E."/>
        </authorList>
    </citation>
    <scope>NUCLEOTIDE SEQUENCE [LARGE SCALE GENOMIC DNA]</scope>
    <source>
        <strain evidence="2 5">B120</strain>
        <strain evidence="3 4">B149</strain>
    </source>
</reference>
<dbReference type="PATRIC" id="fig|1560201.3.peg.1103"/>
<keyword evidence="1" id="KW-0472">Membrane</keyword>
<protein>
    <submittedName>
        <fullName evidence="2">Uncharacterized protein</fullName>
    </submittedName>
</protein>
<comment type="caution">
    <text evidence="2">The sequence shown here is derived from an EMBL/GenBank/DDBJ whole genome shotgun (WGS) entry which is preliminary data.</text>
</comment>
<evidence type="ECO:0000256" key="1">
    <source>
        <dbReference type="SAM" id="Phobius"/>
    </source>
</evidence>
<keyword evidence="5" id="KW-1185">Reference proteome</keyword>
<evidence type="ECO:0000313" key="5">
    <source>
        <dbReference type="Proteomes" id="UP000037088"/>
    </source>
</evidence>
<proteinExistence type="predicted"/>
<dbReference type="STRING" id="1560201.NG42_05130"/>
<name>A0A0L7T8A9_9GAMM</name>
<sequence>MKGGLNLYQYPPNPLSWIDPFGLAQIFDSDIAFLLIPEHMLAIQIIRLLIWMYKIPVMKLVYL</sequence>